<dbReference type="EnsemblPlants" id="AUR62023889-RA">
    <property type="protein sequence ID" value="AUR62023889-RA:cds"/>
    <property type="gene ID" value="AUR62023889"/>
</dbReference>
<proteinExistence type="predicted"/>
<reference evidence="4" key="2">
    <citation type="submission" date="2021-03" db="UniProtKB">
        <authorList>
            <consortium name="EnsemblPlants"/>
        </authorList>
    </citation>
    <scope>IDENTIFICATION</scope>
</reference>
<evidence type="ECO:0000259" key="3">
    <source>
        <dbReference type="Pfam" id="PF03107"/>
    </source>
</evidence>
<dbReference type="InterPro" id="IPR046349">
    <property type="entry name" value="C1-like_sf"/>
</dbReference>
<evidence type="ECO:0000313" key="5">
    <source>
        <dbReference type="Proteomes" id="UP000596660"/>
    </source>
</evidence>
<dbReference type="PANTHER" id="PTHR46477">
    <property type="entry name" value="CYSTEINE/HISTIDINE-RICH C1 DOMAIN FAMILY PROTEIN"/>
    <property type="match status" value="1"/>
</dbReference>
<evidence type="ECO:0000256" key="2">
    <source>
        <dbReference type="SAM" id="MobiDB-lite"/>
    </source>
</evidence>
<keyword evidence="5" id="KW-1185">Reference proteome</keyword>
<dbReference type="AlphaFoldDB" id="A0A803M616"/>
<dbReference type="PANTHER" id="PTHR46477:SF17">
    <property type="entry name" value="PHORBOL-ESTER_DAG-TYPE DOMAIN-CONTAINING PROTEIN"/>
    <property type="match status" value="1"/>
</dbReference>
<dbReference type="SUPFAM" id="SSF57889">
    <property type="entry name" value="Cysteine-rich domain"/>
    <property type="match status" value="1"/>
</dbReference>
<reference evidence="4" key="1">
    <citation type="journal article" date="2017" name="Nature">
        <title>The genome of Chenopodium quinoa.</title>
        <authorList>
            <person name="Jarvis D.E."/>
            <person name="Ho Y.S."/>
            <person name="Lightfoot D.J."/>
            <person name="Schmoeckel S.M."/>
            <person name="Li B."/>
            <person name="Borm T.J.A."/>
            <person name="Ohyanagi H."/>
            <person name="Mineta K."/>
            <person name="Michell C.T."/>
            <person name="Saber N."/>
            <person name="Kharbatia N.M."/>
            <person name="Rupper R.R."/>
            <person name="Sharp A.R."/>
            <person name="Dally N."/>
            <person name="Boughton B.A."/>
            <person name="Woo Y.H."/>
            <person name="Gao G."/>
            <person name="Schijlen E.G.W.M."/>
            <person name="Guo X."/>
            <person name="Momin A.A."/>
            <person name="Negrao S."/>
            <person name="Al-Babili S."/>
            <person name="Gehring C."/>
            <person name="Roessner U."/>
            <person name="Jung C."/>
            <person name="Murphy K."/>
            <person name="Arold S.T."/>
            <person name="Gojobori T."/>
            <person name="van der Linden C.G."/>
            <person name="van Loo E.N."/>
            <person name="Jellen E.N."/>
            <person name="Maughan P.J."/>
            <person name="Tester M."/>
        </authorList>
    </citation>
    <scope>NUCLEOTIDE SEQUENCE [LARGE SCALE GENOMIC DNA]</scope>
    <source>
        <strain evidence="4">cv. PI 614886</strain>
    </source>
</reference>
<organism evidence="4 5">
    <name type="scientific">Chenopodium quinoa</name>
    <name type="common">Quinoa</name>
    <dbReference type="NCBI Taxonomy" id="63459"/>
    <lineage>
        <taxon>Eukaryota</taxon>
        <taxon>Viridiplantae</taxon>
        <taxon>Streptophyta</taxon>
        <taxon>Embryophyta</taxon>
        <taxon>Tracheophyta</taxon>
        <taxon>Spermatophyta</taxon>
        <taxon>Magnoliopsida</taxon>
        <taxon>eudicotyledons</taxon>
        <taxon>Gunneridae</taxon>
        <taxon>Pentapetalae</taxon>
        <taxon>Caryophyllales</taxon>
        <taxon>Chenopodiaceae</taxon>
        <taxon>Chenopodioideae</taxon>
        <taxon>Atripliceae</taxon>
        <taxon>Chenopodium</taxon>
    </lineage>
</organism>
<evidence type="ECO:0000256" key="1">
    <source>
        <dbReference type="ARBA" id="ARBA00022737"/>
    </source>
</evidence>
<protein>
    <recommendedName>
        <fullName evidence="3">DC1 domain-containing protein</fullName>
    </recommendedName>
</protein>
<feature type="domain" description="DC1" evidence="3">
    <location>
        <begin position="9"/>
        <end position="43"/>
    </location>
</feature>
<sequence length="203" mass="22473">MSCLRFQPSQGPILRLCDACHNEAQGFVYHCKKCGFDLHPCCVNLPQVLNDRERDLYLHNKLSRPCHYCSKKGQGWVYVFECKMYNLHVSCVKKTLLESWEAKYLNVDNNLVRELEARIPSLKRTSGSHRGDGSDDDGGNVIRCCEIAGSGVNIILSAILGDPTAFIAGYHGPVSPTPAAASSDMVRRDTSSCKNHKHDGGDC</sequence>
<evidence type="ECO:0000313" key="4">
    <source>
        <dbReference type="EnsemblPlants" id="AUR62023889-RA:cds"/>
    </source>
</evidence>
<accession>A0A803M616</accession>
<name>A0A803M616_CHEQI</name>
<keyword evidence="1" id="KW-0677">Repeat</keyword>
<dbReference type="Pfam" id="PF03107">
    <property type="entry name" value="C1_2"/>
    <property type="match status" value="1"/>
</dbReference>
<feature type="region of interest" description="Disordered" evidence="2">
    <location>
        <begin position="178"/>
        <end position="203"/>
    </location>
</feature>
<dbReference type="InterPro" id="IPR004146">
    <property type="entry name" value="DC1"/>
</dbReference>
<dbReference type="Proteomes" id="UP000596660">
    <property type="component" value="Unplaced"/>
</dbReference>
<dbReference type="OMA" id="DACHNEA"/>
<dbReference type="Gramene" id="AUR62023889-RA">
    <property type="protein sequence ID" value="AUR62023889-RA:cds"/>
    <property type="gene ID" value="AUR62023889"/>
</dbReference>